<evidence type="ECO:0000313" key="1">
    <source>
        <dbReference type="EMBL" id="QDT72180.1"/>
    </source>
</evidence>
<protein>
    <recommendedName>
        <fullName evidence="3">Thioredoxin domain-containing protein</fullName>
    </recommendedName>
</protein>
<keyword evidence="2" id="KW-1185">Reference proteome</keyword>
<dbReference type="RefSeq" id="WP_145431772.1">
    <property type="nucleotide sequence ID" value="NZ_CP036339.1"/>
</dbReference>
<gene>
    <name evidence="1" type="ORF">I41_13470</name>
</gene>
<dbReference type="KEGG" id="llh:I41_13470"/>
<dbReference type="SUPFAM" id="SSF52833">
    <property type="entry name" value="Thioredoxin-like"/>
    <property type="match status" value="1"/>
</dbReference>
<dbReference type="OrthoDB" id="269677at2"/>
<dbReference type="EMBL" id="CP036339">
    <property type="protein sequence ID" value="QDT72180.1"/>
    <property type="molecule type" value="Genomic_DNA"/>
</dbReference>
<accession>A0A517TUX9</accession>
<dbReference type="Proteomes" id="UP000317909">
    <property type="component" value="Chromosome"/>
</dbReference>
<name>A0A517TUX9_9BACT</name>
<evidence type="ECO:0000313" key="2">
    <source>
        <dbReference type="Proteomes" id="UP000317909"/>
    </source>
</evidence>
<dbReference type="AlphaFoldDB" id="A0A517TUX9"/>
<sequence>MVHYLAVVTIAASTMAVAPTATQWQADYGKALAATRSDQRPLLIVLDNPADANAAVQEDLIKADGEHAELLKSYELCRVDVSTEYGKKVAEAFGATQFPHTAIIDKTGASVLFKKPGQISGDEWKSTLAKFEKGVQPVVHNVGYRGNTILGSQSGASYPAGCTACQRKAMGL</sequence>
<proteinExistence type="predicted"/>
<organism evidence="1 2">
    <name type="scientific">Lacipirellula limnantheis</name>
    <dbReference type="NCBI Taxonomy" id="2528024"/>
    <lineage>
        <taxon>Bacteria</taxon>
        <taxon>Pseudomonadati</taxon>
        <taxon>Planctomycetota</taxon>
        <taxon>Planctomycetia</taxon>
        <taxon>Pirellulales</taxon>
        <taxon>Lacipirellulaceae</taxon>
        <taxon>Lacipirellula</taxon>
    </lineage>
</organism>
<reference evidence="1 2" key="1">
    <citation type="submission" date="2019-02" db="EMBL/GenBank/DDBJ databases">
        <title>Deep-cultivation of Planctomycetes and their phenomic and genomic characterization uncovers novel biology.</title>
        <authorList>
            <person name="Wiegand S."/>
            <person name="Jogler M."/>
            <person name="Boedeker C."/>
            <person name="Pinto D."/>
            <person name="Vollmers J."/>
            <person name="Rivas-Marin E."/>
            <person name="Kohn T."/>
            <person name="Peeters S.H."/>
            <person name="Heuer A."/>
            <person name="Rast P."/>
            <person name="Oberbeckmann S."/>
            <person name="Bunk B."/>
            <person name="Jeske O."/>
            <person name="Meyerdierks A."/>
            <person name="Storesund J.E."/>
            <person name="Kallscheuer N."/>
            <person name="Luecker S."/>
            <person name="Lage O.M."/>
            <person name="Pohl T."/>
            <person name="Merkel B.J."/>
            <person name="Hornburger P."/>
            <person name="Mueller R.-W."/>
            <person name="Bruemmer F."/>
            <person name="Labrenz M."/>
            <person name="Spormann A.M."/>
            <person name="Op den Camp H."/>
            <person name="Overmann J."/>
            <person name="Amann R."/>
            <person name="Jetten M.S.M."/>
            <person name="Mascher T."/>
            <person name="Medema M.H."/>
            <person name="Devos D.P."/>
            <person name="Kaster A.-K."/>
            <person name="Ovreas L."/>
            <person name="Rohde M."/>
            <person name="Galperin M.Y."/>
            <person name="Jogler C."/>
        </authorList>
    </citation>
    <scope>NUCLEOTIDE SEQUENCE [LARGE SCALE GENOMIC DNA]</scope>
    <source>
        <strain evidence="1 2">I41</strain>
    </source>
</reference>
<evidence type="ECO:0008006" key="3">
    <source>
        <dbReference type="Google" id="ProtNLM"/>
    </source>
</evidence>
<dbReference type="Gene3D" id="3.40.30.10">
    <property type="entry name" value="Glutaredoxin"/>
    <property type="match status" value="1"/>
</dbReference>
<dbReference type="InterPro" id="IPR036249">
    <property type="entry name" value="Thioredoxin-like_sf"/>
</dbReference>